<evidence type="ECO:0000256" key="6">
    <source>
        <dbReference type="SAM" id="SignalP"/>
    </source>
</evidence>
<dbReference type="InterPro" id="IPR020070">
    <property type="entry name" value="Ribosomal_bL9_N"/>
</dbReference>
<feature type="domain" description="Ribosomal protein L9" evidence="7">
    <location>
        <begin position="95"/>
        <end position="140"/>
    </location>
</feature>
<dbReference type="Pfam" id="PF01281">
    <property type="entry name" value="Ribosomal_L9_N"/>
    <property type="match status" value="1"/>
</dbReference>
<evidence type="ECO:0000256" key="5">
    <source>
        <dbReference type="ARBA" id="ARBA00035381"/>
    </source>
</evidence>
<dbReference type="PANTHER" id="PTHR21368">
    <property type="entry name" value="50S RIBOSOMAL PROTEIN L9"/>
    <property type="match status" value="1"/>
</dbReference>
<name>A0A0N7ZDP8_SCYOL</name>
<dbReference type="GO" id="GO:1990904">
    <property type="term" value="C:ribonucleoprotein complex"/>
    <property type="evidence" value="ECO:0007669"/>
    <property type="project" value="UniProtKB-KW"/>
</dbReference>
<evidence type="ECO:0000313" key="8">
    <source>
        <dbReference type="EMBL" id="JAI67848.1"/>
    </source>
</evidence>
<keyword evidence="2" id="KW-0689">Ribosomal protein</keyword>
<evidence type="ECO:0000259" key="7">
    <source>
        <dbReference type="Pfam" id="PF01281"/>
    </source>
</evidence>
<dbReference type="InterPro" id="IPR009027">
    <property type="entry name" value="Ribosomal_bL9/RNase_H1_N"/>
</dbReference>
<dbReference type="Gene3D" id="3.40.5.10">
    <property type="entry name" value="Ribosomal protein L9, N-terminal domain"/>
    <property type="match status" value="1"/>
</dbReference>
<proteinExistence type="inferred from homology"/>
<feature type="chain" id="PRO_5006016783" description="Large ribosomal subunit protein bL9m" evidence="6">
    <location>
        <begin position="21"/>
        <end position="290"/>
    </location>
</feature>
<dbReference type="InterPro" id="IPR036935">
    <property type="entry name" value="Ribosomal_bL9_N_sf"/>
</dbReference>
<dbReference type="GO" id="GO:0006412">
    <property type="term" value="P:translation"/>
    <property type="evidence" value="ECO:0007669"/>
    <property type="project" value="InterPro"/>
</dbReference>
<organism evidence="8">
    <name type="scientific">Scylla olivacea</name>
    <name type="common">Orange mud crab</name>
    <name type="synonym">Cancer olivacea</name>
    <dbReference type="NCBI Taxonomy" id="85551"/>
    <lineage>
        <taxon>Eukaryota</taxon>
        <taxon>Metazoa</taxon>
        <taxon>Ecdysozoa</taxon>
        <taxon>Arthropoda</taxon>
        <taxon>Crustacea</taxon>
        <taxon>Multicrustacea</taxon>
        <taxon>Malacostraca</taxon>
        <taxon>Eumalacostraca</taxon>
        <taxon>Eucarida</taxon>
        <taxon>Decapoda</taxon>
        <taxon>Pleocyemata</taxon>
        <taxon>Brachyura</taxon>
        <taxon>Eubrachyura</taxon>
        <taxon>Portunoidea</taxon>
        <taxon>Portunidae</taxon>
        <taxon>Portuninae</taxon>
        <taxon>Scylla</taxon>
    </lineage>
</organism>
<sequence length="290" mass="32704">MLCSMVQGLACLRLHGIGLAQCGALREVVQGSGAAARALPQPFVQPVRTTFILKRKKRPHLVKTHKSLDSRKLKARHFLYDLVEDTNSRKKEPIRLILKTSVEGLGSRGEVVEVKPYKARKDLLLPGLAVYASPENLDKYSKLMRETSLDDQPSSPFALSTAKLLSEMIINVSMNKTKLWVMEPWHIKVAFRKVGAMVPEEAITMPPHPIAGPDMALQGKAFAVKIKINNKEEASVWCRVNHYPTDPLDRTSFQSRYWELPPDPIFPEQAALLEELYAMRQQRSAVKENQ</sequence>
<evidence type="ECO:0000256" key="4">
    <source>
        <dbReference type="ARBA" id="ARBA00035194"/>
    </source>
</evidence>
<evidence type="ECO:0000256" key="1">
    <source>
        <dbReference type="ARBA" id="ARBA00010605"/>
    </source>
</evidence>
<keyword evidence="3" id="KW-0687">Ribonucleoprotein</keyword>
<dbReference type="AlphaFoldDB" id="A0A0N7ZDP8"/>
<feature type="signal peptide" evidence="6">
    <location>
        <begin position="1"/>
        <end position="20"/>
    </location>
</feature>
<dbReference type="SUPFAM" id="SSF55658">
    <property type="entry name" value="L9 N-domain-like"/>
    <property type="match status" value="1"/>
</dbReference>
<dbReference type="EMBL" id="GDRN01015265">
    <property type="protein sequence ID" value="JAI67848.1"/>
    <property type="molecule type" value="Transcribed_RNA"/>
</dbReference>
<evidence type="ECO:0000256" key="3">
    <source>
        <dbReference type="ARBA" id="ARBA00023274"/>
    </source>
</evidence>
<dbReference type="InterPro" id="IPR000244">
    <property type="entry name" value="Ribosomal_bL9"/>
</dbReference>
<evidence type="ECO:0000256" key="2">
    <source>
        <dbReference type="ARBA" id="ARBA00022980"/>
    </source>
</evidence>
<keyword evidence="6" id="KW-0732">Signal</keyword>
<dbReference type="GO" id="GO:0003735">
    <property type="term" value="F:structural constituent of ribosome"/>
    <property type="evidence" value="ECO:0007669"/>
    <property type="project" value="InterPro"/>
</dbReference>
<comment type="similarity">
    <text evidence="1">Belongs to the bacterial ribosomal protein bL9 family.</text>
</comment>
<reference evidence="8" key="1">
    <citation type="submission" date="2015-09" db="EMBL/GenBank/DDBJ databases">
        <title>Scylla olivacea transcriptome.</title>
        <authorList>
            <person name="Ikhwanuddin M."/>
        </authorList>
    </citation>
    <scope>NUCLEOTIDE SEQUENCE</scope>
</reference>
<dbReference type="GO" id="GO:0005840">
    <property type="term" value="C:ribosome"/>
    <property type="evidence" value="ECO:0007669"/>
    <property type="project" value="UniProtKB-KW"/>
</dbReference>
<accession>A0A0N7ZDP8</accession>
<protein>
    <recommendedName>
        <fullName evidence="4">Large ribosomal subunit protein bL9m</fullName>
    </recommendedName>
    <alternativeName>
        <fullName evidence="5">39S ribosomal protein L9, mitochondrial</fullName>
    </alternativeName>
</protein>